<name>A0A975GGM3_9BACT</name>
<dbReference type="AlphaFoldDB" id="A0A975GGM3"/>
<sequence length="39" mass="4519">MHNLLPFESGYSGFYKDGQDVKDYLGYPLIILTILIQKQ</sequence>
<reference evidence="1" key="1">
    <citation type="journal article" date="2021" name="Microb. Physiol.">
        <title>Proteogenomic Insights into the Physiology of Marine, Sulfate-Reducing, Filamentous Desulfonema limicola and Desulfonema magnum.</title>
        <authorList>
            <person name="Schnaars V."/>
            <person name="Wohlbrand L."/>
            <person name="Scheve S."/>
            <person name="Hinrichs C."/>
            <person name="Reinhardt R."/>
            <person name="Rabus R."/>
        </authorList>
    </citation>
    <scope>NUCLEOTIDE SEQUENCE</scope>
    <source>
        <strain evidence="1">5ac10</strain>
    </source>
</reference>
<evidence type="ECO:0000313" key="1">
    <source>
        <dbReference type="EMBL" id="QTA80471.1"/>
    </source>
</evidence>
<dbReference type="Proteomes" id="UP000663720">
    <property type="component" value="Chromosome"/>
</dbReference>
<dbReference type="EMBL" id="CP061799">
    <property type="protein sequence ID" value="QTA80471.1"/>
    <property type="molecule type" value="Genomic_DNA"/>
</dbReference>
<proteinExistence type="predicted"/>
<gene>
    <name evidence="1" type="ORF">dnl_27760</name>
</gene>
<dbReference type="KEGG" id="dli:dnl_27760"/>
<accession>A0A975GGM3</accession>
<evidence type="ECO:0000313" key="2">
    <source>
        <dbReference type="Proteomes" id="UP000663720"/>
    </source>
</evidence>
<protein>
    <submittedName>
        <fullName evidence="1">Uncharacterized protein</fullName>
    </submittedName>
</protein>
<keyword evidence="2" id="KW-1185">Reference proteome</keyword>
<organism evidence="1 2">
    <name type="scientific">Desulfonema limicola</name>
    <dbReference type="NCBI Taxonomy" id="45656"/>
    <lineage>
        <taxon>Bacteria</taxon>
        <taxon>Pseudomonadati</taxon>
        <taxon>Thermodesulfobacteriota</taxon>
        <taxon>Desulfobacteria</taxon>
        <taxon>Desulfobacterales</taxon>
        <taxon>Desulfococcaceae</taxon>
        <taxon>Desulfonema</taxon>
    </lineage>
</organism>